<feature type="transmembrane region" description="Helical" evidence="1">
    <location>
        <begin position="42"/>
        <end position="59"/>
    </location>
</feature>
<gene>
    <name evidence="2" type="ORF">AAAT05_01765</name>
</gene>
<organism evidence="2 3">
    <name type="scientific">Paratractidigestivibacter faecalis</name>
    <dbReference type="NCBI Taxonomy" id="2292441"/>
    <lineage>
        <taxon>Bacteria</taxon>
        <taxon>Bacillati</taxon>
        <taxon>Actinomycetota</taxon>
        <taxon>Coriobacteriia</taxon>
        <taxon>Coriobacteriales</taxon>
        <taxon>Atopobiaceae</taxon>
        <taxon>Paratractidigestivibacter</taxon>
    </lineage>
</organism>
<reference evidence="2 3" key="1">
    <citation type="submission" date="2024-04" db="EMBL/GenBank/DDBJ databases">
        <title>Human intestinal bacterial collection.</title>
        <authorList>
            <person name="Pauvert C."/>
            <person name="Hitch T.C.A."/>
            <person name="Clavel T."/>
        </authorList>
    </citation>
    <scope>NUCLEOTIDE SEQUENCE [LARGE SCALE GENOMIC DNA]</scope>
    <source>
        <strain evidence="2 3">CLA-AA-H197</strain>
    </source>
</reference>
<feature type="transmembrane region" description="Helical" evidence="1">
    <location>
        <begin position="66"/>
        <end position="85"/>
    </location>
</feature>
<keyword evidence="1" id="KW-0812">Transmembrane</keyword>
<feature type="transmembrane region" description="Helical" evidence="1">
    <location>
        <begin position="105"/>
        <end position="126"/>
    </location>
</feature>
<keyword evidence="1" id="KW-1133">Transmembrane helix</keyword>
<proteinExistence type="predicted"/>
<dbReference type="RefSeq" id="WP_146624946.1">
    <property type="nucleotide sequence ID" value="NZ_DBFSEW010000003.1"/>
</dbReference>
<evidence type="ECO:0000313" key="3">
    <source>
        <dbReference type="Proteomes" id="UP001478817"/>
    </source>
</evidence>
<accession>A0ABV1IEM7</accession>
<dbReference type="Proteomes" id="UP001478817">
    <property type="component" value="Unassembled WGS sequence"/>
</dbReference>
<keyword evidence="3" id="KW-1185">Reference proteome</keyword>
<dbReference type="EMBL" id="JBBNGS010000002">
    <property type="protein sequence ID" value="MEQ2637082.1"/>
    <property type="molecule type" value="Genomic_DNA"/>
</dbReference>
<sequence>MALAFALAVFVPSLVALALKSGISASAGSWASFAFLQLVYELLYFLVVGLIALTAALLTGSDVLTLAFAVVYGGVDTFIAILVDYHGSWWTGWMLMGYADPSNPLLAASGLLRLLALAAAFGIAAWRLMQGVDFYEVSHE</sequence>
<evidence type="ECO:0000313" key="2">
    <source>
        <dbReference type="EMBL" id="MEQ2637082.1"/>
    </source>
</evidence>
<protein>
    <submittedName>
        <fullName evidence="2">Uncharacterized protein</fullName>
    </submittedName>
</protein>
<comment type="caution">
    <text evidence="2">The sequence shown here is derived from an EMBL/GenBank/DDBJ whole genome shotgun (WGS) entry which is preliminary data.</text>
</comment>
<name>A0ABV1IEM7_9ACTN</name>
<evidence type="ECO:0000256" key="1">
    <source>
        <dbReference type="SAM" id="Phobius"/>
    </source>
</evidence>
<keyword evidence="1" id="KW-0472">Membrane</keyword>